<dbReference type="RefSeq" id="WP_212965324.1">
    <property type="nucleotide sequence ID" value="NZ_BORB01000002.1"/>
</dbReference>
<evidence type="ECO:0000313" key="1">
    <source>
        <dbReference type="EMBL" id="GIN56164.1"/>
    </source>
</evidence>
<evidence type="ECO:0008006" key="3">
    <source>
        <dbReference type="Google" id="ProtNLM"/>
    </source>
</evidence>
<organism evidence="1 2">
    <name type="scientific">Lederbergia ruris</name>
    <dbReference type="NCBI Taxonomy" id="217495"/>
    <lineage>
        <taxon>Bacteria</taxon>
        <taxon>Bacillati</taxon>
        <taxon>Bacillota</taxon>
        <taxon>Bacilli</taxon>
        <taxon>Bacillales</taxon>
        <taxon>Bacillaceae</taxon>
        <taxon>Lederbergia</taxon>
    </lineage>
</organism>
<sequence>MQVQNEGQTAILPQIDVTDTVKEGGTYSVNVKEKLAGKEALIQVKGQEMKVQYEGKLPDSGNVRLQITDLKTEPPTVKVVPEKPLPNPSQTSALPEGTRQAIQILQQQQIPITREMLQTIQKFMEKADGTTEQKLTTMQQMANKNLDFTTSQLKAVHEALHGTKLGEVLNGLVAKGPSSGTSVEQRDAARLVDVLKNLQQQGSPEKARLTQEIIRFLQTGGSESQALKMIEAEFAAELKGNPELAKVVASLRTAFPSVILSQTDAEQEIPMISPQKAFIEKALSQVKKQPQLERIFATLQKEMDILSVHQQQALEETIGKAEQLLTTGKELAARQVLAEGLTALETEQPIQVNTGANPAYQLSEEFLATIPASSRDLIVTTITKKMSQAALDFKAVQRDISNALYTAEKMVQQSPILARPSLETAIKQLDQAILKSDFMLYMDMTTEKKLLQASSQLHEAKKWLTKGERGKASEIVQQVRTTVDKIIFQPSDQKVKHFVAKQWADLREEPIARQLWRTIEEPQQAIRQEPTARHALEYIRQLGLTRESEFAQNLLNGKTHEADSSLKQVLMKLAESHGTGQKAEQALQNMTGQQLLSKPDASGLQTLMFTLPLILREQVGNVKVFLQSKQSGQKMDWENCSLYFLLETKQVGDIGILLNATDRVLSVTLKNDSADFERKMTPLVETTKERLQEIGYQVGQIHFSPLKTEEAKGDIPVKSQPTFSDHGYDYSV</sequence>
<proteinExistence type="predicted"/>
<accession>A0ABQ4KDX3</accession>
<evidence type="ECO:0000313" key="2">
    <source>
        <dbReference type="Proteomes" id="UP000679950"/>
    </source>
</evidence>
<comment type="caution">
    <text evidence="1">The sequence shown here is derived from an EMBL/GenBank/DDBJ whole genome shotgun (WGS) entry which is preliminary data.</text>
</comment>
<reference evidence="1 2" key="1">
    <citation type="submission" date="2021-03" db="EMBL/GenBank/DDBJ databases">
        <title>Antimicrobial resistance genes in bacteria isolated from Japanese honey, and their potential for conferring macrolide and lincosamide resistance in the American foulbrood pathogen Paenibacillus larvae.</title>
        <authorList>
            <person name="Okamoto M."/>
            <person name="Kumagai M."/>
            <person name="Kanamori H."/>
            <person name="Takamatsu D."/>
        </authorList>
    </citation>
    <scope>NUCLEOTIDE SEQUENCE [LARGE SCALE GENOMIC DNA]</scope>
    <source>
        <strain evidence="1 2">J8TS2</strain>
    </source>
</reference>
<dbReference type="EMBL" id="BORB01000002">
    <property type="protein sequence ID" value="GIN56164.1"/>
    <property type="molecule type" value="Genomic_DNA"/>
</dbReference>
<dbReference type="Proteomes" id="UP000679950">
    <property type="component" value="Unassembled WGS sequence"/>
</dbReference>
<gene>
    <name evidence="1" type="ORF">J8TS2_04830</name>
</gene>
<protein>
    <recommendedName>
        <fullName evidence="3">Flagellar hook-length control protein-like C-terminal domain-containing protein</fullName>
    </recommendedName>
</protein>
<name>A0ABQ4KDX3_9BACI</name>
<keyword evidence="2" id="KW-1185">Reference proteome</keyword>